<comment type="similarity">
    <text evidence="1">Belongs to the polyketide transferase af380 family.</text>
</comment>
<reference evidence="4" key="1">
    <citation type="journal article" date="2017" name="Nat. Microbiol.">
        <title>Global analysis of biosynthetic gene clusters reveals vast potential of secondary metabolite production in Penicillium species.</title>
        <authorList>
            <person name="Nielsen J.C."/>
            <person name="Grijseels S."/>
            <person name="Prigent S."/>
            <person name="Ji B."/>
            <person name="Dainat J."/>
            <person name="Nielsen K.F."/>
            <person name="Frisvad J.C."/>
            <person name="Workman M."/>
            <person name="Nielsen J."/>
        </authorList>
    </citation>
    <scope>NUCLEOTIDE SEQUENCE [LARGE SCALE GENOMIC DNA]</scope>
    <source>
        <strain evidence="4">IBT 31811</strain>
    </source>
</reference>
<name>A0A1V6PSE6_9EURO</name>
<proteinExistence type="inferred from homology"/>
<dbReference type="GO" id="GO:0017000">
    <property type="term" value="P:antibiotic biosynthetic process"/>
    <property type="evidence" value="ECO:0007669"/>
    <property type="project" value="UniProtKB-ARBA"/>
</dbReference>
<dbReference type="Gene3D" id="3.40.50.1820">
    <property type="entry name" value="alpha/beta hydrolase"/>
    <property type="match status" value="1"/>
</dbReference>
<evidence type="ECO:0000313" key="3">
    <source>
        <dbReference type="EMBL" id="OQD79863.1"/>
    </source>
</evidence>
<comment type="caution">
    <text evidence="3">The sequence shown here is derived from an EMBL/GenBank/DDBJ whole genome shotgun (WGS) entry which is preliminary data.</text>
</comment>
<keyword evidence="4" id="KW-1185">Reference proteome</keyword>
<dbReference type="STRING" id="416450.A0A1V6PSE6"/>
<evidence type="ECO:0000313" key="4">
    <source>
        <dbReference type="Proteomes" id="UP000191672"/>
    </source>
</evidence>
<dbReference type="GO" id="GO:0016787">
    <property type="term" value="F:hydrolase activity"/>
    <property type="evidence" value="ECO:0007669"/>
    <property type="project" value="InterPro"/>
</dbReference>
<dbReference type="OrthoDB" id="2498029at2759"/>
<sequence>MSAISIKKGLIQLAGVLYKPTTAVAKNPALIIVHPGGGVKEQTAGLYAKKLSEQGFVTVAYDASHQGESGGEPHFLEDPSARVSDVYSVIDYLEKQELVDPEKIAIVGICAGGGYSVAAAKSDHRLKAIATISMVNIGDSARLGWDADEDPKTKVGAFDMAARQTSAENKGAEAVAAPYVPLQLDNNTPFDMKEASNYYLTPRAQHPRAANKMLLRSFPLVLNFDAFQFAELYLTQPALLIAGEKAGSLWHTENLDKKIGGATKKVIVPKAAHMDFYDGADYVGLAVKNIVEFMSEKL</sequence>
<dbReference type="PANTHER" id="PTHR47751">
    <property type="entry name" value="SUPERFAMILY HYDROLASE, PUTATIVE (AFU_ORTHOLOGUE AFUA_2G16580)-RELATED"/>
    <property type="match status" value="1"/>
</dbReference>
<dbReference type="Proteomes" id="UP000191672">
    <property type="component" value="Unassembled WGS sequence"/>
</dbReference>
<dbReference type="InterPro" id="IPR029058">
    <property type="entry name" value="AB_hydrolase_fold"/>
</dbReference>
<evidence type="ECO:0000256" key="1">
    <source>
        <dbReference type="ARBA" id="ARBA00029464"/>
    </source>
</evidence>
<dbReference type="EMBL" id="MDYN01000042">
    <property type="protein sequence ID" value="OQD79863.1"/>
    <property type="molecule type" value="Genomic_DNA"/>
</dbReference>
<gene>
    <name evidence="3" type="ORF">PENANT_c042G08129</name>
</gene>
<dbReference type="Pfam" id="PF02129">
    <property type="entry name" value="Peptidase_S15"/>
    <property type="match status" value="1"/>
</dbReference>
<accession>A0A1V6PSE6</accession>
<feature type="domain" description="Xaa-Pro dipeptidyl-peptidase-like" evidence="2">
    <location>
        <begin position="11"/>
        <end position="134"/>
    </location>
</feature>
<dbReference type="SUPFAM" id="SSF53474">
    <property type="entry name" value="alpha/beta-Hydrolases"/>
    <property type="match status" value="1"/>
</dbReference>
<dbReference type="Gene3D" id="1.10.10.800">
    <property type="match status" value="1"/>
</dbReference>
<dbReference type="InterPro" id="IPR051411">
    <property type="entry name" value="Polyketide_trans_af380"/>
</dbReference>
<evidence type="ECO:0000259" key="2">
    <source>
        <dbReference type="Pfam" id="PF02129"/>
    </source>
</evidence>
<organism evidence="3 4">
    <name type="scientific">Penicillium antarcticum</name>
    <dbReference type="NCBI Taxonomy" id="416450"/>
    <lineage>
        <taxon>Eukaryota</taxon>
        <taxon>Fungi</taxon>
        <taxon>Dikarya</taxon>
        <taxon>Ascomycota</taxon>
        <taxon>Pezizomycotina</taxon>
        <taxon>Eurotiomycetes</taxon>
        <taxon>Eurotiomycetidae</taxon>
        <taxon>Eurotiales</taxon>
        <taxon>Aspergillaceae</taxon>
        <taxon>Penicillium</taxon>
    </lineage>
</organism>
<dbReference type="GO" id="GO:0072330">
    <property type="term" value="P:monocarboxylic acid biosynthetic process"/>
    <property type="evidence" value="ECO:0007669"/>
    <property type="project" value="UniProtKB-ARBA"/>
</dbReference>
<dbReference type="InterPro" id="IPR000383">
    <property type="entry name" value="Xaa-Pro-like_dom"/>
</dbReference>
<protein>
    <recommendedName>
        <fullName evidence="2">Xaa-Pro dipeptidyl-peptidase-like domain-containing protein</fullName>
    </recommendedName>
</protein>
<dbReference type="AlphaFoldDB" id="A0A1V6PSE6"/>
<dbReference type="PANTHER" id="PTHR47751:SF1">
    <property type="entry name" value="SUPERFAMILY HYDROLASE, PUTATIVE (AFU_ORTHOLOGUE AFUA_2G16580)-RELATED"/>
    <property type="match status" value="1"/>
</dbReference>